<evidence type="ECO:0000313" key="1">
    <source>
        <dbReference type="EMBL" id="QNT77637.1"/>
    </source>
</evidence>
<proteinExistence type="predicted"/>
<organism evidence="1 2">
    <name type="scientific">Entomobacter blattae</name>
    <dbReference type="NCBI Taxonomy" id="2762277"/>
    <lineage>
        <taxon>Bacteria</taxon>
        <taxon>Pseudomonadati</taxon>
        <taxon>Pseudomonadota</taxon>
        <taxon>Alphaproteobacteria</taxon>
        <taxon>Acetobacterales</taxon>
        <taxon>Acetobacteraceae</taxon>
        <taxon>Entomobacter</taxon>
    </lineage>
</organism>
<reference evidence="1 2" key="1">
    <citation type="submission" date="2020-08" db="EMBL/GenBank/DDBJ databases">
        <title>Complete genome sequence of Entomobacter blattae G55GP.</title>
        <authorList>
            <person name="Poehlein A."/>
            <person name="Guzman J."/>
            <person name="Daniel R."/>
            <person name="Vilcinskas A."/>
        </authorList>
    </citation>
    <scope>NUCLEOTIDE SEQUENCE [LARGE SCALE GENOMIC DNA]</scope>
    <source>
        <strain evidence="1 2">G55GP</strain>
    </source>
</reference>
<dbReference type="RefSeq" id="WP_203414075.1">
    <property type="nucleotide sequence ID" value="NZ_CP060244.1"/>
</dbReference>
<dbReference type="AlphaFoldDB" id="A0A7H1NPC7"/>
<dbReference type="KEGG" id="ebla:JGUZn3_03860"/>
<dbReference type="EMBL" id="CP060244">
    <property type="protein sequence ID" value="QNT77637.1"/>
    <property type="molecule type" value="Genomic_DNA"/>
</dbReference>
<keyword evidence="2" id="KW-1185">Reference proteome</keyword>
<accession>A0A7H1NPC7</accession>
<sequence length="83" mass="9210">MTLYSLNQPKTHAARKAMATHGKNMAADLVFLEHWESTPVPTTSSLLRALQIKKANPELMQAISNEIKACTKPSCCNQISRNK</sequence>
<protein>
    <submittedName>
        <fullName evidence="1">Uncharacterized protein</fullName>
    </submittedName>
</protein>
<evidence type="ECO:0000313" key="2">
    <source>
        <dbReference type="Proteomes" id="UP000516349"/>
    </source>
</evidence>
<dbReference type="Proteomes" id="UP000516349">
    <property type="component" value="Chromosome"/>
</dbReference>
<gene>
    <name evidence="1" type="ORF">JGUZn3_03860</name>
</gene>
<name>A0A7H1NPC7_9PROT</name>